<dbReference type="FunFam" id="3.40.50.1820:FF:000154">
    <property type="entry name" value="Alpha/beta hydrolase"/>
    <property type="match status" value="1"/>
</dbReference>
<keyword evidence="2" id="KW-0378">Hydrolase</keyword>
<gene>
    <name evidence="2" type="ORF">FZC76_09500</name>
</gene>
<evidence type="ECO:0000313" key="2">
    <source>
        <dbReference type="EMBL" id="TYS69149.1"/>
    </source>
</evidence>
<dbReference type="OrthoDB" id="9806902at2"/>
<sequence>MWKWEAENPKGTIVIVHGAQEHHGRYTWLLDQWKTNGYNVIMGDLPGQGLSTRRRGHIDNFDEYIEEVEKWIKEAYLLKPPVFVIGHSMGGLAVIRTLQEKKPLMVDGVILSSPCLKLLHHPTKGLDVLSKGLNFILPKTKFKTGLTIDKATRNEEIRKTAAGDELYITKVSVRWYRELVQSMNQAFTGIEKFPDVPVLLLQAGEDLVVDKFASETWFNSLSAKEKTYKEWEGLYHEIFNEPERARVFRYAKAFVDLQLEGSD</sequence>
<dbReference type="Proteomes" id="UP000322524">
    <property type="component" value="Unassembled WGS sequence"/>
</dbReference>
<dbReference type="PANTHER" id="PTHR11614">
    <property type="entry name" value="PHOSPHOLIPASE-RELATED"/>
    <property type="match status" value="1"/>
</dbReference>
<dbReference type="AlphaFoldDB" id="A0A5D4T1K7"/>
<dbReference type="InterPro" id="IPR029058">
    <property type="entry name" value="AB_hydrolase_fold"/>
</dbReference>
<accession>A0A5D4T1K7</accession>
<dbReference type="GO" id="GO:0016787">
    <property type="term" value="F:hydrolase activity"/>
    <property type="evidence" value="ECO:0007669"/>
    <property type="project" value="UniProtKB-KW"/>
</dbReference>
<protein>
    <submittedName>
        <fullName evidence="2">Alpha/beta hydrolase</fullName>
    </submittedName>
</protein>
<organism evidence="2 3">
    <name type="scientific">Sutcliffiella horikoshii</name>
    <dbReference type="NCBI Taxonomy" id="79883"/>
    <lineage>
        <taxon>Bacteria</taxon>
        <taxon>Bacillati</taxon>
        <taxon>Bacillota</taxon>
        <taxon>Bacilli</taxon>
        <taxon>Bacillales</taxon>
        <taxon>Bacillaceae</taxon>
        <taxon>Sutcliffiella</taxon>
    </lineage>
</organism>
<comment type="caution">
    <text evidence="2">The sequence shown here is derived from an EMBL/GenBank/DDBJ whole genome shotgun (WGS) entry which is preliminary data.</text>
</comment>
<feature type="domain" description="Serine aminopeptidase S33" evidence="1">
    <location>
        <begin position="8"/>
        <end position="243"/>
    </location>
</feature>
<proteinExistence type="predicted"/>
<dbReference type="EMBL" id="VTEV01000003">
    <property type="protein sequence ID" value="TYS69149.1"/>
    <property type="molecule type" value="Genomic_DNA"/>
</dbReference>
<dbReference type="InterPro" id="IPR022742">
    <property type="entry name" value="Hydrolase_4"/>
</dbReference>
<dbReference type="SUPFAM" id="SSF53474">
    <property type="entry name" value="alpha/beta-Hydrolases"/>
    <property type="match status" value="1"/>
</dbReference>
<dbReference type="Gene3D" id="3.40.50.1820">
    <property type="entry name" value="alpha/beta hydrolase"/>
    <property type="match status" value="1"/>
</dbReference>
<name>A0A5D4T1K7_9BACI</name>
<dbReference type="RefSeq" id="WP_148987970.1">
    <property type="nucleotide sequence ID" value="NZ_VTEV01000003.1"/>
</dbReference>
<evidence type="ECO:0000259" key="1">
    <source>
        <dbReference type="Pfam" id="PF12146"/>
    </source>
</evidence>
<dbReference type="InterPro" id="IPR051044">
    <property type="entry name" value="MAG_DAG_Lipase"/>
</dbReference>
<dbReference type="Pfam" id="PF12146">
    <property type="entry name" value="Hydrolase_4"/>
    <property type="match status" value="1"/>
</dbReference>
<evidence type="ECO:0000313" key="3">
    <source>
        <dbReference type="Proteomes" id="UP000322524"/>
    </source>
</evidence>
<reference evidence="2 3" key="1">
    <citation type="submission" date="2019-08" db="EMBL/GenBank/DDBJ databases">
        <title>Bacillus genomes from the desert of Cuatro Cienegas, Coahuila.</title>
        <authorList>
            <person name="Olmedo-Alvarez G."/>
        </authorList>
    </citation>
    <scope>NUCLEOTIDE SEQUENCE [LARGE SCALE GENOMIC DNA]</scope>
    <source>
        <strain evidence="2 3">CH28_1T</strain>
    </source>
</reference>
<dbReference type="STRING" id="79883.GCA_001636495_01471"/>